<dbReference type="AlphaFoldDB" id="A0A8I6Y3I1"/>
<sequence>MVAMLKNGLCNSLFSTTIWSRKCAVYGFFITSIESSICTVCTGSSCNFIVHKHIIHNNVIVTIRVSWYHKRKHRQSKSFWIR</sequence>
<dbReference type="EnsemblPlants" id="HORVU.MOREX.r3.3HG0329270.1">
    <property type="protein sequence ID" value="HORVU.MOREX.r3.3HG0329270.1.CDS1"/>
    <property type="gene ID" value="HORVU.MOREX.r3.3HG0329270"/>
</dbReference>
<dbReference type="Proteomes" id="UP000011116">
    <property type="component" value="Chromosome 3H"/>
</dbReference>
<reference evidence="1" key="3">
    <citation type="submission" date="2022-01" db="UniProtKB">
        <authorList>
            <consortium name="EnsemblPlants"/>
        </authorList>
    </citation>
    <scope>IDENTIFICATION</scope>
    <source>
        <strain evidence="1">subsp. vulgare</strain>
    </source>
</reference>
<dbReference type="Gramene" id="HORVU.MOREX.r3.3HG0329270.1">
    <property type="protein sequence ID" value="HORVU.MOREX.r3.3HG0329270.1.CDS1"/>
    <property type="gene ID" value="HORVU.MOREX.r3.3HG0329270"/>
</dbReference>
<dbReference type="Gramene" id="HORVU.MOREX.r2.3HG0274160.1">
    <property type="protein sequence ID" value="HORVU.MOREX.r2.3HG0274160.1.CDS.1"/>
    <property type="gene ID" value="HORVU.MOREX.r2.3HG0274160"/>
</dbReference>
<accession>A0A8I6Y3I1</accession>
<evidence type="ECO:0000313" key="2">
    <source>
        <dbReference type="Proteomes" id="UP000011116"/>
    </source>
</evidence>
<proteinExistence type="predicted"/>
<evidence type="ECO:0000313" key="1">
    <source>
        <dbReference type="EnsemblPlants" id="HORVU.MOREX.r3.3HG0329270.1.CDS1"/>
    </source>
</evidence>
<reference evidence="2" key="1">
    <citation type="journal article" date="2012" name="Nature">
        <title>A physical, genetic and functional sequence assembly of the barley genome.</title>
        <authorList>
            <consortium name="The International Barley Genome Sequencing Consortium"/>
            <person name="Mayer K.F."/>
            <person name="Waugh R."/>
            <person name="Brown J.W."/>
            <person name="Schulman A."/>
            <person name="Langridge P."/>
            <person name="Platzer M."/>
            <person name="Fincher G.B."/>
            <person name="Muehlbauer G.J."/>
            <person name="Sato K."/>
            <person name="Close T.J."/>
            <person name="Wise R.P."/>
            <person name="Stein N."/>
        </authorList>
    </citation>
    <scope>NUCLEOTIDE SEQUENCE [LARGE SCALE GENOMIC DNA]</scope>
    <source>
        <strain evidence="2">cv. Morex</strain>
    </source>
</reference>
<protein>
    <submittedName>
        <fullName evidence="1">Uncharacterized protein</fullName>
    </submittedName>
</protein>
<keyword evidence="2" id="KW-1185">Reference proteome</keyword>
<organism evidence="1 2">
    <name type="scientific">Hordeum vulgare subsp. vulgare</name>
    <name type="common">Domesticated barley</name>
    <dbReference type="NCBI Taxonomy" id="112509"/>
    <lineage>
        <taxon>Eukaryota</taxon>
        <taxon>Viridiplantae</taxon>
        <taxon>Streptophyta</taxon>
        <taxon>Embryophyta</taxon>
        <taxon>Tracheophyta</taxon>
        <taxon>Spermatophyta</taxon>
        <taxon>Magnoliopsida</taxon>
        <taxon>Liliopsida</taxon>
        <taxon>Poales</taxon>
        <taxon>Poaceae</taxon>
        <taxon>BOP clade</taxon>
        <taxon>Pooideae</taxon>
        <taxon>Triticodae</taxon>
        <taxon>Triticeae</taxon>
        <taxon>Hordeinae</taxon>
        <taxon>Hordeum</taxon>
    </lineage>
</organism>
<reference evidence="1" key="2">
    <citation type="submission" date="2020-10" db="EMBL/GenBank/DDBJ databases">
        <authorList>
            <person name="Scholz U."/>
            <person name="Mascher M."/>
            <person name="Fiebig A."/>
        </authorList>
    </citation>
    <scope>NUCLEOTIDE SEQUENCE [LARGE SCALE GENOMIC DNA]</scope>
    <source>
        <strain evidence="1">cv. Morex</strain>
    </source>
</reference>
<name>A0A8I6Y3I1_HORVV</name>